<keyword evidence="7" id="KW-0636">Prenylation</keyword>
<dbReference type="GO" id="GO:0003924">
    <property type="term" value="F:GTPase activity"/>
    <property type="evidence" value="ECO:0007669"/>
    <property type="project" value="InterPro"/>
</dbReference>
<dbReference type="PANTHER" id="PTHR47981:SF36">
    <property type="entry name" value="RAS-RELATED PROTEIN RABG1-RELATED"/>
    <property type="match status" value="1"/>
</dbReference>
<dbReference type="SMART" id="SM00173">
    <property type="entry name" value="RAS"/>
    <property type="match status" value="1"/>
</dbReference>
<reference evidence="9 10" key="1">
    <citation type="submission" date="2019-11" db="EMBL/GenBank/DDBJ databases">
        <authorList>
            <person name="Jiao W.-B."/>
            <person name="Schneeberger K."/>
        </authorList>
    </citation>
    <scope>NUCLEOTIDE SEQUENCE [LARGE SCALE GENOMIC DNA]</scope>
    <source>
        <strain evidence="10">cv. An-1</strain>
    </source>
</reference>
<evidence type="ECO:0000256" key="5">
    <source>
        <dbReference type="ARBA" id="ARBA00023134"/>
    </source>
</evidence>
<protein>
    <submittedName>
        <fullName evidence="9">Uncharacterized protein</fullName>
    </submittedName>
</protein>
<evidence type="ECO:0000256" key="8">
    <source>
        <dbReference type="ARBA" id="ARBA00046278"/>
    </source>
</evidence>
<accession>A0A654G6K3</accession>
<dbReference type="Pfam" id="PF00071">
    <property type="entry name" value="Ras"/>
    <property type="match status" value="1"/>
</dbReference>
<dbReference type="GO" id="GO:0015031">
    <property type="term" value="P:protein transport"/>
    <property type="evidence" value="ECO:0007669"/>
    <property type="project" value="UniProtKB-KW"/>
</dbReference>
<evidence type="ECO:0000256" key="3">
    <source>
        <dbReference type="ARBA" id="ARBA00022741"/>
    </source>
</evidence>
<dbReference type="SMART" id="SM00174">
    <property type="entry name" value="RHO"/>
    <property type="match status" value="1"/>
</dbReference>
<dbReference type="Proteomes" id="UP000426265">
    <property type="component" value="Unassembled WGS sequence"/>
</dbReference>
<dbReference type="SMR" id="A0A654G6K3"/>
<dbReference type="AlphaFoldDB" id="A0A654G6K3"/>
<keyword evidence="6" id="KW-0449">Lipoprotein</keyword>
<evidence type="ECO:0000256" key="7">
    <source>
        <dbReference type="ARBA" id="ARBA00023289"/>
    </source>
</evidence>
<dbReference type="Gene3D" id="3.40.50.300">
    <property type="entry name" value="P-loop containing nucleotide triphosphate hydrolases"/>
    <property type="match status" value="1"/>
</dbReference>
<dbReference type="SMART" id="SM00175">
    <property type="entry name" value="RAB"/>
    <property type="match status" value="1"/>
</dbReference>
<evidence type="ECO:0000313" key="9">
    <source>
        <dbReference type="EMBL" id="VYS68739.1"/>
    </source>
</evidence>
<keyword evidence="2" id="KW-0488">Methylation</keyword>
<dbReference type="PROSITE" id="PS51421">
    <property type="entry name" value="RAS"/>
    <property type="match status" value="1"/>
</dbReference>
<keyword evidence="4" id="KW-0653">Protein transport</keyword>
<dbReference type="InterPro" id="IPR001806">
    <property type="entry name" value="Small_GTPase"/>
</dbReference>
<keyword evidence="5" id="KW-0342">GTP-binding</keyword>
<dbReference type="GO" id="GO:0005525">
    <property type="term" value="F:GTP binding"/>
    <property type="evidence" value="ECO:0007669"/>
    <property type="project" value="UniProtKB-KW"/>
</dbReference>
<dbReference type="KEGG" id="ath:AT5G39620"/>
<dbReference type="InterPro" id="IPR005225">
    <property type="entry name" value="Small_GTP-bd"/>
</dbReference>
<evidence type="ECO:0000256" key="4">
    <source>
        <dbReference type="ARBA" id="ARBA00022927"/>
    </source>
</evidence>
<name>A0A654G6K3_ARATH</name>
<dbReference type="EMBL" id="CACRSJ010000110">
    <property type="protein sequence ID" value="VYS68739.1"/>
    <property type="molecule type" value="Genomic_DNA"/>
</dbReference>
<dbReference type="SMART" id="SM00176">
    <property type="entry name" value="RAN"/>
    <property type="match status" value="1"/>
</dbReference>
<proteinExistence type="inferred from homology"/>
<dbReference type="PROSITE" id="PS51420">
    <property type="entry name" value="RHO"/>
    <property type="match status" value="1"/>
</dbReference>
<evidence type="ECO:0000313" key="10">
    <source>
        <dbReference type="Proteomes" id="UP000426265"/>
    </source>
</evidence>
<dbReference type="ExpressionAtlas" id="A0A654G6K3">
    <property type="expression patterns" value="baseline and differential"/>
</dbReference>
<evidence type="ECO:0000256" key="6">
    <source>
        <dbReference type="ARBA" id="ARBA00023288"/>
    </source>
</evidence>
<dbReference type="FunFam" id="3.40.50.300:FF:002897">
    <property type="entry name" value="Small GTP binding protein Rab7 putative"/>
    <property type="match status" value="1"/>
</dbReference>
<dbReference type="PRINTS" id="PR00449">
    <property type="entry name" value="RASTRNSFRMNG"/>
</dbReference>
<evidence type="ECO:0000256" key="2">
    <source>
        <dbReference type="ARBA" id="ARBA00022481"/>
    </source>
</evidence>
<keyword evidence="3" id="KW-0547">Nucleotide-binding</keyword>
<sequence length="204" mass="23496">MEKTKLKIILLGDSGVGKTSLLKRYNDKDFKQLHNSTIYVDLVTKEICIAERQVILQIWDTAGQERFKSLPSRFYRDTDCCVLVYDVNTLKTFESIDNWHDEFIKQANPETPTKFPFVLMGNKTDVNNGKPRVVAKEIADQWCGSKGNIVYFETSAKAKINVEEAFLEIAKKALTNERQIDDMERYRSVVPTIEKETPRSRCSC</sequence>
<dbReference type="OMA" id="KEICIAE"/>
<comment type="similarity">
    <text evidence="1">Belongs to the small GTPase superfamily. Rab family.</text>
</comment>
<dbReference type="GO" id="GO:0012505">
    <property type="term" value="C:endomembrane system"/>
    <property type="evidence" value="ECO:0007669"/>
    <property type="project" value="UniProtKB-SubCell"/>
</dbReference>
<dbReference type="SUPFAM" id="SSF52540">
    <property type="entry name" value="P-loop containing nucleoside triphosphate hydrolases"/>
    <property type="match status" value="1"/>
</dbReference>
<dbReference type="PANTHER" id="PTHR47981">
    <property type="entry name" value="RAB FAMILY"/>
    <property type="match status" value="1"/>
</dbReference>
<comment type="subcellular location">
    <subcellularLocation>
        <location evidence="8">Endomembrane system</location>
        <topology evidence="8">Lipid-anchor</topology>
        <orientation evidence="8">Cytoplasmic side</orientation>
    </subcellularLocation>
</comment>
<organism evidence="9 10">
    <name type="scientific">Arabidopsis thaliana</name>
    <name type="common">Mouse-ear cress</name>
    <dbReference type="NCBI Taxonomy" id="3702"/>
    <lineage>
        <taxon>Eukaryota</taxon>
        <taxon>Viridiplantae</taxon>
        <taxon>Streptophyta</taxon>
        <taxon>Embryophyta</taxon>
        <taxon>Tracheophyta</taxon>
        <taxon>Spermatophyta</taxon>
        <taxon>Magnoliopsida</taxon>
        <taxon>eudicotyledons</taxon>
        <taxon>Gunneridae</taxon>
        <taxon>Pentapetalae</taxon>
        <taxon>rosids</taxon>
        <taxon>malvids</taxon>
        <taxon>Brassicales</taxon>
        <taxon>Brassicaceae</taxon>
        <taxon>Camelineae</taxon>
        <taxon>Arabidopsis</taxon>
    </lineage>
</organism>
<keyword evidence="4" id="KW-0813">Transport</keyword>
<dbReference type="NCBIfam" id="TIGR00231">
    <property type="entry name" value="small_GTP"/>
    <property type="match status" value="1"/>
</dbReference>
<evidence type="ECO:0000256" key="1">
    <source>
        <dbReference type="ARBA" id="ARBA00006270"/>
    </source>
</evidence>
<dbReference type="PROSITE" id="PS51419">
    <property type="entry name" value="RAB"/>
    <property type="match status" value="1"/>
</dbReference>
<gene>
    <name evidence="9" type="ORF">AN1_LOCUS24126</name>
</gene>
<dbReference type="InterPro" id="IPR027417">
    <property type="entry name" value="P-loop_NTPase"/>
</dbReference>